<name>A0ABR4GFJ5_9EURO</name>
<sequence>MLYPLLAIVLYTLSVLGQPTRTFEPWLTSTTYRIPMITTGEPLSEHTRTVLERGTVVTLIPSNLGPNPTASMIVLPPRDTDSSVTACALERRIDQIPAIPSNAGSNPTGPLLKPGPLHQDVFPSITTSVLERRTEVVTLIPTPSSPSPNPGIVLIKPPREAYHNVTAVNLGS</sequence>
<organism evidence="2 3">
    <name type="scientific">Aspergillus keveii</name>
    <dbReference type="NCBI Taxonomy" id="714993"/>
    <lineage>
        <taxon>Eukaryota</taxon>
        <taxon>Fungi</taxon>
        <taxon>Dikarya</taxon>
        <taxon>Ascomycota</taxon>
        <taxon>Pezizomycotina</taxon>
        <taxon>Eurotiomycetes</taxon>
        <taxon>Eurotiomycetidae</taxon>
        <taxon>Eurotiales</taxon>
        <taxon>Aspergillaceae</taxon>
        <taxon>Aspergillus</taxon>
        <taxon>Aspergillus subgen. Nidulantes</taxon>
    </lineage>
</organism>
<keyword evidence="1" id="KW-0732">Signal</keyword>
<keyword evidence="3" id="KW-1185">Reference proteome</keyword>
<feature type="chain" id="PRO_5047404722" evidence="1">
    <location>
        <begin position="18"/>
        <end position="172"/>
    </location>
</feature>
<reference evidence="2 3" key="1">
    <citation type="submission" date="2024-07" db="EMBL/GenBank/DDBJ databases">
        <title>Section-level genome sequencing and comparative genomics of Aspergillus sections Usti and Cavernicolus.</title>
        <authorList>
            <consortium name="Lawrence Berkeley National Laboratory"/>
            <person name="Nybo J.L."/>
            <person name="Vesth T.C."/>
            <person name="Theobald S."/>
            <person name="Frisvad J.C."/>
            <person name="Larsen T.O."/>
            <person name="Kjaerboelling I."/>
            <person name="Rothschild-Mancinelli K."/>
            <person name="Lyhne E.K."/>
            <person name="Kogle M.E."/>
            <person name="Barry K."/>
            <person name="Clum A."/>
            <person name="Na H."/>
            <person name="Ledsgaard L."/>
            <person name="Lin J."/>
            <person name="Lipzen A."/>
            <person name="Kuo A."/>
            <person name="Riley R."/>
            <person name="Mondo S."/>
            <person name="Labutti K."/>
            <person name="Haridas S."/>
            <person name="Pangalinan J."/>
            <person name="Salamov A.A."/>
            <person name="Simmons B.A."/>
            <person name="Magnuson J.K."/>
            <person name="Chen J."/>
            <person name="Drula E."/>
            <person name="Henrissat B."/>
            <person name="Wiebenga A."/>
            <person name="Lubbers R.J."/>
            <person name="Gomes A.C."/>
            <person name="Makela M.R."/>
            <person name="Stajich J."/>
            <person name="Grigoriev I.V."/>
            <person name="Mortensen U.H."/>
            <person name="De Vries R.P."/>
            <person name="Baker S.E."/>
            <person name="Andersen M.R."/>
        </authorList>
    </citation>
    <scope>NUCLEOTIDE SEQUENCE [LARGE SCALE GENOMIC DNA]</scope>
    <source>
        <strain evidence="2 3">CBS 209.92</strain>
    </source>
</reference>
<comment type="caution">
    <text evidence="2">The sequence shown here is derived from an EMBL/GenBank/DDBJ whole genome shotgun (WGS) entry which is preliminary data.</text>
</comment>
<evidence type="ECO:0000313" key="3">
    <source>
        <dbReference type="Proteomes" id="UP001610563"/>
    </source>
</evidence>
<protein>
    <submittedName>
        <fullName evidence="2">Uncharacterized protein</fullName>
    </submittedName>
</protein>
<dbReference type="EMBL" id="JBFTWV010000017">
    <property type="protein sequence ID" value="KAL2797828.1"/>
    <property type="molecule type" value="Genomic_DNA"/>
</dbReference>
<evidence type="ECO:0000256" key="1">
    <source>
        <dbReference type="SAM" id="SignalP"/>
    </source>
</evidence>
<accession>A0ABR4GFJ5</accession>
<feature type="signal peptide" evidence="1">
    <location>
        <begin position="1"/>
        <end position="17"/>
    </location>
</feature>
<evidence type="ECO:0000313" key="2">
    <source>
        <dbReference type="EMBL" id="KAL2797828.1"/>
    </source>
</evidence>
<gene>
    <name evidence="2" type="ORF">BJX66DRAFT_334825</name>
</gene>
<dbReference type="Proteomes" id="UP001610563">
    <property type="component" value="Unassembled WGS sequence"/>
</dbReference>
<proteinExistence type="predicted"/>